<feature type="compositionally biased region" description="Pro residues" evidence="1">
    <location>
        <begin position="90"/>
        <end position="109"/>
    </location>
</feature>
<reference evidence="3" key="1">
    <citation type="submission" date="2008-12" db="EMBL/GenBank/DDBJ databases">
        <title>Annotation of the Yersinia bercovieri ATCC 43970 genome.</title>
        <authorList>
            <person name="Read T.D."/>
            <person name="Akmal A."/>
            <person name="Bishop-Lilly K."/>
            <person name="Chen P.E."/>
            <person name="Cook C."/>
            <person name="Kiley M.P."/>
            <person name="Lentz S."/>
            <person name="Mateczun A."/>
            <person name="Nagarajan N."/>
            <person name="Nolan N."/>
            <person name="Osborne B.I."/>
            <person name="Pop M."/>
            <person name="Sozhamannan S."/>
            <person name="Stewart A.C."/>
            <person name="Sulakvelidze A."/>
            <person name="Thomason B."/>
            <person name="Willner K."/>
            <person name="Zwick M.E."/>
        </authorList>
    </citation>
    <scope>NUCLEOTIDE SEQUENCE [LARGE SCALE GENOMIC DNA]</scope>
    <source>
        <strain evidence="3">ATCC 43970</strain>
    </source>
</reference>
<sequence length="179" mass="18239">MLSILVLLSTVLIIGPVNAAQTKATAAVDPASAANLVQDPNGIKPTVKSPRKPRTNASEAEVSGLPATVKVPASTRKSHSSVFSAETTPAIPPPITVKPTTPAIPPPVTVKPTTPATPLPATVKPTASTPSVPRVATSPASGNIPSGATARCQDGTYSYSQQHSGACSRHKGVDSWLQQ</sequence>
<dbReference type="EMBL" id="AALC02000008">
    <property type="protein sequence ID" value="EEQ07742.1"/>
    <property type="molecule type" value="Genomic_DNA"/>
</dbReference>
<gene>
    <name evidence="3" type="ORF">yberc0001_33080</name>
</gene>
<feature type="compositionally biased region" description="Polar residues" evidence="1">
    <location>
        <begin position="155"/>
        <end position="165"/>
    </location>
</feature>
<feature type="region of interest" description="Disordered" evidence="1">
    <location>
        <begin position="39"/>
        <end position="179"/>
    </location>
</feature>
<keyword evidence="4" id="KW-1185">Reference proteome</keyword>
<name>A0ABM9Y209_YERBE</name>
<evidence type="ECO:0000313" key="3">
    <source>
        <dbReference type="EMBL" id="EEQ07742.1"/>
    </source>
</evidence>
<comment type="caution">
    <text evidence="3">The sequence shown here is derived from an EMBL/GenBank/DDBJ whole genome shotgun (WGS) entry which is preliminary data.</text>
</comment>
<organism evidence="3 4">
    <name type="scientific">Yersinia bercovieri ATCC 43970</name>
    <dbReference type="NCBI Taxonomy" id="349968"/>
    <lineage>
        <taxon>Bacteria</taxon>
        <taxon>Pseudomonadati</taxon>
        <taxon>Pseudomonadota</taxon>
        <taxon>Gammaproteobacteria</taxon>
        <taxon>Enterobacterales</taxon>
        <taxon>Yersiniaceae</taxon>
        <taxon>Yersinia</taxon>
    </lineage>
</organism>
<dbReference type="Proteomes" id="UP000010319">
    <property type="component" value="Unassembled WGS sequence"/>
</dbReference>
<keyword evidence="2" id="KW-0732">Signal</keyword>
<feature type="compositionally biased region" description="Low complexity" evidence="1">
    <location>
        <begin position="110"/>
        <end position="127"/>
    </location>
</feature>
<feature type="chain" id="PRO_5046097311" description="DUF3761 domain-containing protein" evidence="2">
    <location>
        <begin position="20"/>
        <end position="179"/>
    </location>
</feature>
<dbReference type="InterPro" id="IPR022236">
    <property type="entry name" value="DUF3761"/>
</dbReference>
<dbReference type="Pfam" id="PF12587">
    <property type="entry name" value="DUF3761"/>
    <property type="match status" value="1"/>
</dbReference>
<feature type="signal peptide" evidence="2">
    <location>
        <begin position="1"/>
        <end position="19"/>
    </location>
</feature>
<proteinExistence type="predicted"/>
<evidence type="ECO:0000256" key="2">
    <source>
        <dbReference type="SAM" id="SignalP"/>
    </source>
</evidence>
<evidence type="ECO:0000313" key="4">
    <source>
        <dbReference type="Proteomes" id="UP000010319"/>
    </source>
</evidence>
<accession>A0ABM9Y209</accession>
<evidence type="ECO:0000256" key="1">
    <source>
        <dbReference type="SAM" id="MobiDB-lite"/>
    </source>
</evidence>
<evidence type="ECO:0008006" key="5">
    <source>
        <dbReference type="Google" id="ProtNLM"/>
    </source>
</evidence>
<protein>
    <recommendedName>
        <fullName evidence="5">DUF3761 domain-containing protein</fullName>
    </recommendedName>
</protein>